<name>A0A853DUZ9_9MICO</name>
<evidence type="ECO:0000313" key="3">
    <source>
        <dbReference type="Proteomes" id="UP000521075"/>
    </source>
</evidence>
<dbReference type="PANTHER" id="PTHR40078">
    <property type="entry name" value="INTEGRAL MEMBRANE PROTEIN-RELATED"/>
    <property type="match status" value="1"/>
</dbReference>
<gene>
    <name evidence="2" type="ORF">HNR14_002252</name>
</gene>
<feature type="transmembrane region" description="Helical" evidence="1">
    <location>
        <begin position="103"/>
        <end position="126"/>
    </location>
</feature>
<reference evidence="2 3" key="1">
    <citation type="submission" date="2020-07" db="EMBL/GenBank/DDBJ databases">
        <title>Sequencing the genomes of 1000 actinobacteria strains.</title>
        <authorList>
            <person name="Klenk H.-P."/>
        </authorList>
    </citation>
    <scope>NUCLEOTIDE SEQUENCE [LARGE SCALE GENOMIC DNA]</scope>
    <source>
        <strain evidence="2 3">DSM 15166</strain>
    </source>
</reference>
<keyword evidence="1" id="KW-0472">Membrane</keyword>
<dbReference type="Proteomes" id="UP000521075">
    <property type="component" value="Unassembled WGS sequence"/>
</dbReference>
<proteinExistence type="predicted"/>
<comment type="caution">
    <text evidence="2">The sequence shown here is derived from an EMBL/GenBank/DDBJ whole genome shotgun (WGS) entry which is preliminary data.</text>
</comment>
<feature type="transmembrane region" description="Helical" evidence="1">
    <location>
        <begin position="45"/>
        <end position="69"/>
    </location>
</feature>
<feature type="transmembrane region" description="Helical" evidence="1">
    <location>
        <begin position="147"/>
        <end position="167"/>
    </location>
</feature>
<dbReference type="RefSeq" id="WP_179701119.1">
    <property type="nucleotide sequence ID" value="NZ_BAAAHA010000006.1"/>
</dbReference>
<dbReference type="PANTHER" id="PTHR40078:SF1">
    <property type="entry name" value="INTEGRAL MEMBRANE PROTEIN"/>
    <property type="match status" value="1"/>
</dbReference>
<accession>A0A853DUZ9</accession>
<feature type="transmembrane region" description="Helical" evidence="1">
    <location>
        <begin position="12"/>
        <end position="33"/>
    </location>
</feature>
<sequence length="303" mass="32338">MTTRLLLTRRLVQLLIGLFLYGMAIALMVRAAIGVSPWDVLAQGLSIHSGWAFGLITNVVGLAVLLLWIPLRQRPGLGTVLNVLLVGPSAQFGLWVIPQQTELWAQILVFVAGLALLAVATGLYIGAQLGPGPRDGLMTGLHARTGWPIWAVRTGIEIVVLIIGWFLGGNVGIGTLAEALLIGPLCAITIPFFAIRLPRLAATAAPLEGELEGTAVQGAGLRDEQDAARVDVRDGILLESDAAARGRFADHADGPLVRRVQPDRAPAERAEAGDAAEEARPSRIIAAHWLDDRLNGRTRTRRA</sequence>
<dbReference type="AlphaFoldDB" id="A0A853DUZ9"/>
<organism evidence="2 3">
    <name type="scientific">Leifsonia naganoensis</name>
    <dbReference type="NCBI Taxonomy" id="150025"/>
    <lineage>
        <taxon>Bacteria</taxon>
        <taxon>Bacillati</taxon>
        <taxon>Actinomycetota</taxon>
        <taxon>Actinomycetes</taxon>
        <taxon>Micrococcales</taxon>
        <taxon>Microbacteriaceae</taxon>
        <taxon>Leifsonia</taxon>
    </lineage>
</organism>
<feature type="transmembrane region" description="Helical" evidence="1">
    <location>
        <begin position="173"/>
        <end position="195"/>
    </location>
</feature>
<evidence type="ECO:0000256" key="1">
    <source>
        <dbReference type="SAM" id="Phobius"/>
    </source>
</evidence>
<keyword evidence="3" id="KW-1185">Reference proteome</keyword>
<dbReference type="InterPro" id="IPR038750">
    <property type="entry name" value="YczE/YyaS-like"/>
</dbReference>
<dbReference type="Pfam" id="PF19700">
    <property type="entry name" value="DUF6198"/>
    <property type="match status" value="1"/>
</dbReference>
<dbReference type="EMBL" id="JACCHJ010000001">
    <property type="protein sequence ID" value="NYK10371.1"/>
    <property type="molecule type" value="Genomic_DNA"/>
</dbReference>
<keyword evidence="1" id="KW-1133">Transmembrane helix</keyword>
<evidence type="ECO:0000313" key="2">
    <source>
        <dbReference type="EMBL" id="NYK10371.1"/>
    </source>
</evidence>
<protein>
    <submittedName>
        <fullName evidence="2">Putative membrane protein YczE</fullName>
    </submittedName>
</protein>
<keyword evidence="1" id="KW-0812">Transmembrane</keyword>
<feature type="transmembrane region" description="Helical" evidence="1">
    <location>
        <begin position="76"/>
        <end position="97"/>
    </location>
</feature>